<gene>
    <name evidence="1" type="ORF">THII_2585</name>
</gene>
<name>A0A090AM00_9GAMM</name>
<keyword evidence="2" id="KW-1185">Reference proteome</keyword>
<protein>
    <submittedName>
        <fullName evidence="1">Uncharacterized protein</fullName>
    </submittedName>
</protein>
<dbReference type="HOGENOM" id="CLU_2653355_0_0_6"/>
<evidence type="ECO:0000313" key="2">
    <source>
        <dbReference type="Proteomes" id="UP000031623"/>
    </source>
</evidence>
<sequence>MQTYLLKKGVCPFTPPIDQYWHSFTRGIDDAVNNPKVIWIFYPINNNTVKWDGSVTGDESLLFLAKHCWHENPNGT</sequence>
<dbReference type="AlphaFoldDB" id="A0A090AM00"/>
<dbReference type="EMBL" id="AP014633">
    <property type="protein sequence ID" value="BAP56882.1"/>
    <property type="molecule type" value="Genomic_DNA"/>
</dbReference>
<evidence type="ECO:0000313" key="1">
    <source>
        <dbReference type="EMBL" id="BAP56882.1"/>
    </source>
</evidence>
<accession>A0A090AM00</accession>
<proteinExistence type="predicted"/>
<dbReference type="Proteomes" id="UP000031623">
    <property type="component" value="Chromosome"/>
</dbReference>
<dbReference type="STRING" id="40754.THII_2585"/>
<reference evidence="1 2" key="1">
    <citation type="journal article" date="2014" name="ISME J.">
        <title>Ecophysiology of Thioploca ingrica as revealed by the complete genome sequence supplemented with proteomic evidence.</title>
        <authorList>
            <person name="Kojima H."/>
            <person name="Ogura Y."/>
            <person name="Yamamoto N."/>
            <person name="Togashi T."/>
            <person name="Mori H."/>
            <person name="Watanabe T."/>
            <person name="Nemoto F."/>
            <person name="Kurokawa K."/>
            <person name="Hayashi T."/>
            <person name="Fukui M."/>
        </authorList>
    </citation>
    <scope>NUCLEOTIDE SEQUENCE [LARGE SCALE GENOMIC DNA]</scope>
</reference>
<organism evidence="1 2">
    <name type="scientific">Thioploca ingrica</name>
    <dbReference type="NCBI Taxonomy" id="40754"/>
    <lineage>
        <taxon>Bacteria</taxon>
        <taxon>Pseudomonadati</taxon>
        <taxon>Pseudomonadota</taxon>
        <taxon>Gammaproteobacteria</taxon>
        <taxon>Thiotrichales</taxon>
        <taxon>Thiotrichaceae</taxon>
        <taxon>Thioploca</taxon>
    </lineage>
</organism>
<dbReference type="KEGG" id="tig:THII_2585"/>